<dbReference type="GO" id="GO:0007266">
    <property type="term" value="P:Rho protein signal transduction"/>
    <property type="evidence" value="ECO:0007669"/>
    <property type="project" value="TreeGrafter"/>
</dbReference>
<dbReference type="PROSITE" id="PS50010">
    <property type="entry name" value="DH_2"/>
    <property type="match status" value="1"/>
</dbReference>
<feature type="non-terminal residue" evidence="3">
    <location>
        <position position="989"/>
    </location>
</feature>
<comment type="caution">
    <text evidence="3">The sequence shown here is derived from an EMBL/GenBank/DDBJ whole genome shotgun (WGS) entry which is preliminary data.</text>
</comment>
<dbReference type="InterPro" id="IPR035899">
    <property type="entry name" value="DBL_dom_sf"/>
</dbReference>
<dbReference type="GO" id="GO:0030139">
    <property type="term" value="C:endocytic vesicle"/>
    <property type="evidence" value="ECO:0007669"/>
    <property type="project" value="TreeGrafter"/>
</dbReference>
<keyword evidence="4" id="KW-1185">Reference proteome</keyword>
<dbReference type="SUPFAM" id="SSF48065">
    <property type="entry name" value="DBL homology domain (DH-domain)"/>
    <property type="match status" value="1"/>
</dbReference>
<evidence type="ECO:0000313" key="3">
    <source>
        <dbReference type="EMBL" id="KAG2459443.1"/>
    </source>
</evidence>
<evidence type="ECO:0000256" key="1">
    <source>
        <dbReference type="SAM" id="MobiDB-lite"/>
    </source>
</evidence>
<feature type="region of interest" description="Disordered" evidence="1">
    <location>
        <begin position="917"/>
        <end position="966"/>
    </location>
</feature>
<dbReference type="EMBL" id="JAATIS010005477">
    <property type="protein sequence ID" value="KAG2459443.1"/>
    <property type="molecule type" value="Genomic_DNA"/>
</dbReference>
<dbReference type="GO" id="GO:0005886">
    <property type="term" value="C:plasma membrane"/>
    <property type="evidence" value="ECO:0007669"/>
    <property type="project" value="TreeGrafter"/>
</dbReference>
<dbReference type="PANTHER" id="PTHR13217:SF11">
    <property type="entry name" value="PLECKSTRIN HOMOLOGY DOMAIN-CONTAINING FAMILY G MEMBER 5"/>
    <property type="match status" value="1"/>
</dbReference>
<feature type="region of interest" description="Disordered" evidence="1">
    <location>
        <begin position="116"/>
        <end position="139"/>
    </location>
</feature>
<protein>
    <submittedName>
        <fullName evidence="3">PKHG5 protein</fullName>
    </submittedName>
</protein>
<dbReference type="GO" id="GO:0043542">
    <property type="term" value="P:endothelial cell migration"/>
    <property type="evidence" value="ECO:0007669"/>
    <property type="project" value="TreeGrafter"/>
</dbReference>
<accession>A0A8X7X122</accession>
<dbReference type="Gene3D" id="1.20.900.10">
    <property type="entry name" value="Dbl homology (DH) domain"/>
    <property type="match status" value="1"/>
</dbReference>
<dbReference type="InterPro" id="IPR029071">
    <property type="entry name" value="Ubiquitin-like_domsf"/>
</dbReference>
<evidence type="ECO:0000313" key="4">
    <source>
        <dbReference type="Proteomes" id="UP000886611"/>
    </source>
</evidence>
<dbReference type="InterPro" id="IPR040181">
    <property type="entry name" value="PKHG5/7"/>
</dbReference>
<feature type="region of interest" description="Disordered" evidence="1">
    <location>
        <begin position="728"/>
        <end position="755"/>
    </location>
</feature>
<feature type="domain" description="DH" evidence="2">
    <location>
        <begin position="370"/>
        <end position="592"/>
    </location>
</feature>
<organism evidence="3 4">
    <name type="scientific">Polypterus senegalus</name>
    <name type="common">Senegal bichir</name>
    <dbReference type="NCBI Taxonomy" id="55291"/>
    <lineage>
        <taxon>Eukaryota</taxon>
        <taxon>Metazoa</taxon>
        <taxon>Chordata</taxon>
        <taxon>Craniata</taxon>
        <taxon>Vertebrata</taxon>
        <taxon>Euteleostomi</taxon>
        <taxon>Actinopterygii</taxon>
        <taxon>Polypteriformes</taxon>
        <taxon>Polypteridae</taxon>
        <taxon>Polypterus</taxon>
    </lineage>
</organism>
<dbReference type="SUPFAM" id="SSF50729">
    <property type="entry name" value="PH domain-like"/>
    <property type="match status" value="1"/>
</dbReference>
<dbReference type="GO" id="GO:0005085">
    <property type="term" value="F:guanyl-nucleotide exchange factor activity"/>
    <property type="evidence" value="ECO:0007669"/>
    <property type="project" value="InterPro"/>
</dbReference>
<dbReference type="AlphaFoldDB" id="A0A8X7X122"/>
<dbReference type="Pfam" id="PF00621">
    <property type="entry name" value="RhoGEF"/>
    <property type="match status" value="1"/>
</dbReference>
<feature type="non-terminal residue" evidence="3">
    <location>
        <position position="1"/>
    </location>
</feature>
<dbReference type="Proteomes" id="UP000886611">
    <property type="component" value="Unassembled WGS sequence"/>
</dbReference>
<dbReference type="Gene3D" id="2.30.29.30">
    <property type="entry name" value="Pleckstrin-homology domain (PH domain)/Phosphotyrosine-binding domain (PTB)"/>
    <property type="match status" value="1"/>
</dbReference>
<dbReference type="InterPro" id="IPR011993">
    <property type="entry name" value="PH-like_dom_sf"/>
</dbReference>
<dbReference type="SMART" id="SM00325">
    <property type="entry name" value="RhoGEF"/>
    <property type="match status" value="1"/>
</dbReference>
<dbReference type="PANTHER" id="PTHR13217">
    <property type="entry name" value="PLECKSTRIN HOMOLOGY DOMAIN-CONTAINING FAMILY G MEMBER 7"/>
    <property type="match status" value="1"/>
</dbReference>
<dbReference type="CDD" id="cd13244">
    <property type="entry name" value="PH_PLEKHG5_G6"/>
    <property type="match status" value="1"/>
</dbReference>
<feature type="compositionally biased region" description="Low complexity" evidence="1">
    <location>
        <begin position="734"/>
        <end position="752"/>
    </location>
</feature>
<feature type="compositionally biased region" description="Polar residues" evidence="1">
    <location>
        <begin position="921"/>
        <end position="940"/>
    </location>
</feature>
<dbReference type="CDD" id="cd17068">
    <property type="entry name" value="RBD_PLEKHG5"/>
    <property type="match status" value="1"/>
</dbReference>
<name>A0A8X7X122_POLSE</name>
<reference evidence="3 4" key="1">
    <citation type="journal article" date="2021" name="Cell">
        <title>Tracing the genetic footprints of vertebrate landing in non-teleost ray-finned fishes.</title>
        <authorList>
            <person name="Bi X."/>
            <person name="Wang K."/>
            <person name="Yang L."/>
            <person name="Pan H."/>
            <person name="Jiang H."/>
            <person name="Wei Q."/>
            <person name="Fang M."/>
            <person name="Yu H."/>
            <person name="Zhu C."/>
            <person name="Cai Y."/>
            <person name="He Y."/>
            <person name="Gan X."/>
            <person name="Zeng H."/>
            <person name="Yu D."/>
            <person name="Zhu Y."/>
            <person name="Jiang H."/>
            <person name="Qiu Q."/>
            <person name="Yang H."/>
            <person name="Zhang Y.E."/>
            <person name="Wang W."/>
            <person name="Zhu M."/>
            <person name="He S."/>
            <person name="Zhang G."/>
        </authorList>
    </citation>
    <scope>NUCLEOTIDE SEQUENCE [LARGE SCALE GENOMIC DNA]</scope>
    <source>
        <strain evidence="3">Bchr_013</strain>
    </source>
</reference>
<sequence>MFLYWKKRGAYELQPLPTSVSVMESSDMEKYSWSSSLDITDLCDDRGLPEEKDPVCEHPECTERPRAVKVCHHPDCQKLQNQQPLNLCLSCDLRLHQPLEDTMHFDRHLRFDLQPQDRKNSSLKLPKKKPRRRNTDDPSKECFTLKFDLNVDIESEIVPAVKRKTLGEVLAPVFERKGIELSKVDLFLDQSNTPLSHHSEAYRIGGHCLKVKAKPGDEMKVEQAIKDFRSLSLPVMRNAGRLSQFVATPSADKTEEVLGAQDSIDVLSRRRKNMMQFLGDANIPTSDSVMQLSASLPTSGISPDTRKNRVASRISGFFTISMNAGSTSKELEQLQSKLHSYSVYGLPKMPTQKPSDQDSWEDDHTSLYLEDSWQRLLAAPELFLGSLLNLQESGLLCEVEPDRLFSNIQEIIHLHKKLWAEVMVPALERARQQRTPLDITDLQAGFNTVSLLVPSHLLSPFTRCSAKALSSSRGLGAAGPAPDLSSLYAFQFASRFQPYIRYCLEEESCLEYIRSLLQENELFRVYATWAETHKQCDRLKLTDMLVKPHQRLTKYPLLLKSVLKKTGDPATQDAILSMVDSVEMFINQVNLRMRQRQEQQRLDAVTSRIDSHVVVEGSSEEVDKILRDFCHLDLGAPMLHTSPDETRQLLLEGPLRMREGKDSKMDVYCLLFTDLLLITKPAKRTEKAKVVRQPLLVERIVCRELRDPGKYEKRRLLCESQLDNSVMLTENPSEESSQSSQGDSGDPPSLSSNREVTSLDSFSASMTPTPELPAESLCMLDNLSESVDSAYGTLSPESLLRRQEPLEMEESETDPGEEQQSSPHYRGSPPMNRSLARCLARPVKCRSEVDISGASKCRLQEMGVPTKAGLAQSRSLSLLCDHSTGSGVKTEVDGGQRDPSTFRRTSLTTDVLRWTHEAGSSCDSRPSEGTSSDEVPQAHSQCAELAEANSATANQPGVGSPAPQHKKLTVAQLYRIRGTLVMNSTLTAS</sequence>
<proteinExistence type="predicted"/>
<dbReference type="SUPFAM" id="SSF54236">
    <property type="entry name" value="Ubiquitin-like"/>
    <property type="match status" value="1"/>
</dbReference>
<dbReference type="InterPro" id="IPR000219">
    <property type="entry name" value="DH_dom"/>
</dbReference>
<dbReference type="GO" id="GO:0030424">
    <property type="term" value="C:axon"/>
    <property type="evidence" value="ECO:0007669"/>
    <property type="project" value="TreeGrafter"/>
</dbReference>
<gene>
    <name evidence="3" type="primary">Plekhg5_0</name>
    <name evidence="3" type="ORF">GTO96_0019199</name>
</gene>
<feature type="compositionally biased region" description="Acidic residues" evidence="1">
    <location>
        <begin position="806"/>
        <end position="817"/>
    </location>
</feature>
<feature type="region of interest" description="Disordered" evidence="1">
    <location>
        <begin position="794"/>
        <end position="833"/>
    </location>
</feature>
<evidence type="ECO:0000259" key="2">
    <source>
        <dbReference type="PROSITE" id="PS50010"/>
    </source>
</evidence>